<name>A0A1Y2HZ73_9FUNG</name>
<evidence type="ECO:0000313" key="2">
    <source>
        <dbReference type="EMBL" id="ORZ38472.1"/>
    </source>
</evidence>
<gene>
    <name evidence="2" type="ORF">BCR44DRAFT_1428330</name>
</gene>
<protein>
    <recommendedName>
        <fullName evidence="4">Secreted protein</fullName>
    </recommendedName>
</protein>
<sequence>MNQLALLIAVLSLAMAAAAQEQPTFIDPATNLTVNANETACLAKLNWPKCFGWNFRNTTLKEDPDYAKTEAQICTPECKAMKASLSREYVESKCGPNPILPRRIRLDRIELTRIRAQFTCSKDETGRSCSALLTESFEAAKFNASEHTGPDGMGQAPWSAIPKDYACSKCILEDLEVEKQVDEWYAAKMNMTESMGFYNRSEAAMQERAQICKGWKPSGKTGSSTPAIGGVTPGSSAASSITLESSMVLLVTVAMAIVAL</sequence>
<evidence type="ECO:0000313" key="3">
    <source>
        <dbReference type="Proteomes" id="UP000193411"/>
    </source>
</evidence>
<accession>A0A1Y2HZ73</accession>
<evidence type="ECO:0008006" key="4">
    <source>
        <dbReference type="Google" id="ProtNLM"/>
    </source>
</evidence>
<feature type="signal peptide" evidence="1">
    <location>
        <begin position="1"/>
        <end position="19"/>
    </location>
</feature>
<evidence type="ECO:0000256" key="1">
    <source>
        <dbReference type="SAM" id="SignalP"/>
    </source>
</evidence>
<organism evidence="2 3">
    <name type="scientific">Catenaria anguillulae PL171</name>
    <dbReference type="NCBI Taxonomy" id="765915"/>
    <lineage>
        <taxon>Eukaryota</taxon>
        <taxon>Fungi</taxon>
        <taxon>Fungi incertae sedis</taxon>
        <taxon>Blastocladiomycota</taxon>
        <taxon>Blastocladiomycetes</taxon>
        <taxon>Blastocladiales</taxon>
        <taxon>Catenariaceae</taxon>
        <taxon>Catenaria</taxon>
    </lineage>
</organism>
<dbReference type="AlphaFoldDB" id="A0A1Y2HZ73"/>
<proteinExistence type="predicted"/>
<feature type="chain" id="PRO_5012553593" description="Secreted protein" evidence="1">
    <location>
        <begin position="20"/>
        <end position="260"/>
    </location>
</feature>
<keyword evidence="1" id="KW-0732">Signal</keyword>
<comment type="caution">
    <text evidence="2">The sequence shown here is derived from an EMBL/GenBank/DDBJ whole genome shotgun (WGS) entry which is preliminary data.</text>
</comment>
<dbReference type="Proteomes" id="UP000193411">
    <property type="component" value="Unassembled WGS sequence"/>
</dbReference>
<dbReference type="EMBL" id="MCFL01000008">
    <property type="protein sequence ID" value="ORZ38472.1"/>
    <property type="molecule type" value="Genomic_DNA"/>
</dbReference>
<reference evidence="2 3" key="1">
    <citation type="submission" date="2016-07" db="EMBL/GenBank/DDBJ databases">
        <title>Pervasive Adenine N6-methylation of Active Genes in Fungi.</title>
        <authorList>
            <consortium name="DOE Joint Genome Institute"/>
            <person name="Mondo S.J."/>
            <person name="Dannebaum R.O."/>
            <person name="Kuo R.C."/>
            <person name="Labutti K."/>
            <person name="Haridas S."/>
            <person name="Kuo A."/>
            <person name="Salamov A."/>
            <person name="Ahrendt S.R."/>
            <person name="Lipzen A."/>
            <person name="Sullivan W."/>
            <person name="Andreopoulos W.B."/>
            <person name="Clum A."/>
            <person name="Lindquist E."/>
            <person name="Daum C."/>
            <person name="Ramamoorthy G.K."/>
            <person name="Gryganskyi A."/>
            <person name="Culley D."/>
            <person name="Magnuson J.K."/>
            <person name="James T.Y."/>
            <person name="O'Malley M.A."/>
            <person name="Stajich J.E."/>
            <person name="Spatafora J.W."/>
            <person name="Visel A."/>
            <person name="Grigoriev I.V."/>
        </authorList>
    </citation>
    <scope>NUCLEOTIDE SEQUENCE [LARGE SCALE GENOMIC DNA]</scope>
    <source>
        <strain evidence="2 3">PL171</strain>
    </source>
</reference>
<keyword evidence="3" id="KW-1185">Reference proteome</keyword>